<comment type="caution">
    <text evidence="2">The sequence shown here is derived from an EMBL/GenBank/DDBJ whole genome shotgun (WGS) entry which is preliminary data.</text>
</comment>
<dbReference type="GO" id="GO:0016020">
    <property type="term" value="C:membrane"/>
    <property type="evidence" value="ECO:0007669"/>
    <property type="project" value="UniProtKB-SubCell"/>
</dbReference>
<keyword evidence="1" id="KW-1133">Transmembrane helix</keyword>
<sequence length="161" mass="18672">MSIGEWLRDIFSNGYAVCSGAIASVLGYFLPIRDPVNLLLIFFVVDCIIGYLKNRKLYNQKFSKRKIFETTIPRMMAVTIFMMLLFSLDVTFNQDMVQTYMIVGYFVGGVLLFNIWKNLYELTRWEAFLKIGDILHKSVKDKTGMDVDNKNNKEAKHDTNN</sequence>
<protein>
    <recommendedName>
        <fullName evidence="3">Holin family protein</fullName>
    </recommendedName>
</protein>
<feature type="transmembrane region" description="Helical" evidence="1">
    <location>
        <begin position="36"/>
        <end position="52"/>
    </location>
</feature>
<evidence type="ECO:0000256" key="1">
    <source>
        <dbReference type="SAM" id="Phobius"/>
    </source>
</evidence>
<feature type="transmembrane region" description="Helical" evidence="1">
    <location>
        <begin position="72"/>
        <end position="92"/>
    </location>
</feature>
<evidence type="ECO:0000313" key="2">
    <source>
        <dbReference type="EMBL" id="MPN14645.1"/>
    </source>
</evidence>
<keyword evidence="1" id="KW-0812">Transmembrane</keyword>
<feature type="transmembrane region" description="Helical" evidence="1">
    <location>
        <begin position="12"/>
        <end position="30"/>
    </location>
</feature>
<evidence type="ECO:0008006" key="3">
    <source>
        <dbReference type="Google" id="ProtNLM"/>
    </source>
</evidence>
<keyword evidence="1" id="KW-0472">Membrane</keyword>
<proteinExistence type="predicted"/>
<dbReference type="AlphaFoldDB" id="A0A645FJS3"/>
<accession>A0A645FJS3</accession>
<organism evidence="2">
    <name type="scientific">bioreactor metagenome</name>
    <dbReference type="NCBI Taxonomy" id="1076179"/>
    <lineage>
        <taxon>unclassified sequences</taxon>
        <taxon>metagenomes</taxon>
        <taxon>ecological metagenomes</taxon>
    </lineage>
</organism>
<feature type="transmembrane region" description="Helical" evidence="1">
    <location>
        <begin position="98"/>
        <end position="116"/>
    </location>
</feature>
<name>A0A645FJS3_9ZZZZ</name>
<reference evidence="2" key="1">
    <citation type="submission" date="2019-08" db="EMBL/GenBank/DDBJ databases">
        <authorList>
            <person name="Kucharzyk K."/>
            <person name="Murdoch R.W."/>
            <person name="Higgins S."/>
            <person name="Loffler F."/>
        </authorList>
    </citation>
    <scope>NUCLEOTIDE SEQUENCE</scope>
</reference>
<dbReference type="EMBL" id="VSSQ01061283">
    <property type="protein sequence ID" value="MPN14645.1"/>
    <property type="molecule type" value="Genomic_DNA"/>
</dbReference>
<gene>
    <name evidence="2" type="ORF">SDC9_161972</name>
</gene>